<evidence type="ECO:0000256" key="3">
    <source>
        <dbReference type="SAM" id="SignalP"/>
    </source>
</evidence>
<name>A0A1C7NMW1_9FUNG</name>
<dbReference type="Pfam" id="PF01522">
    <property type="entry name" value="Polysacc_deac_1"/>
    <property type="match status" value="1"/>
</dbReference>
<keyword evidence="3" id="KW-0732">Signal</keyword>
<evidence type="ECO:0000313" key="6">
    <source>
        <dbReference type="Proteomes" id="UP000093000"/>
    </source>
</evidence>
<dbReference type="InterPro" id="IPR050248">
    <property type="entry name" value="Polysacc_deacetylase_ArnD"/>
</dbReference>
<accession>A0A1C7NMW1</accession>
<comment type="caution">
    <text evidence="5">The sequence shown here is derived from an EMBL/GenBank/DDBJ whole genome shotgun (WGS) entry which is preliminary data.</text>
</comment>
<dbReference type="InParanoid" id="A0A1C7NMW1"/>
<reference evidence="5 6" key="1">
    <citation type="submission" date="2016-03" db="EMBL/GenBank/DDBJ databases">
        <title>Choanephora cucurbitarum.</title>
        <authorList>
            <person name="Min B."/>
            <person name="Park H."/>
            <person name="Park J.-H."/>
            <person name="Shin H.-D."/>
            <person name="Choi I.-G."/>
        </authorList>
    </citation>
    <scope>NUCLEOTIDE SEQUENCE [LARGE SCALE GENOMIC DNA]</scope>
    <source>
        <strain evidence="5 6">KUS-F28377</strain>
    </source>
</reference>
<gene>
    <name evidence="5" type="primary">CDA_14</name>
    <name evidence="5" type="ORF">A0J61_01468</name>
</gene>
<dbReference type="GO" id="GO:0016020">
    <property type="term" value="C:membrane"/>
    <property type="evidence" value="ECO:0007669"/>
    <property type="project" value="TreeGrafter"/>
</dbReference>
<dbReference type="InterPro" id="IPR011330">
    <property type="entry name" value="Glyco_hydro/deAcase_b/a-brl"/>
</dbReference>
<dbReference type="PANTHER" id="PTHR10587">
    <property type="entry name" value="GLYCOSYL TRANSFERASE-RELATED"/>
    <property type="match status" value="1"/>
</dbReference>
<keyword evidence="1" id="KW-0479">Metal-binding</keyword>
<dbReference type="AlphaFoldDB" id="A0A1C7NMW1"/>
<dbReference type="GO" id="GO:0046872">
    <property type="term" value="F:metal ion binding"/>
    <property type="evidence" value="ECO:0007669"/>
    <property type="project" value="UniProtKB-KW"/>
</dbReference>
<dbReference type="PROSITE" id="PS51677">
    <property type="entry name" value="NODB"/>
    <property type="match status" value="1"/>
</dbReference>
<dbReference type="GO" id="GO:0009272">
    <property type="term" value="P:fungal-type cell wall biogenesis"/>
    <property type="evidence" value="ECO:0007669"/>
    <property type="project" value="UniProtKB-ARBA"/>
</dbReference>
<evidence type="ECO:0000313" key="5">
    <source>
        <dbReference type="EMBL" id="OBZ90482.1"/>
    </source>
</evidence>
<keyword evidence="2" id="KW-0378">Hydrolase</keyword>
<dbReference type="OrthoDB" id="407355at2759"/>
<proteinExistence type="predicted"/>
<evidence type="ECO:0000259" key="4">
    <source>
        <dbReference type="PROSITE" id="PS51677"/>
    </source>
</evidence>
<feature type="chain" id="PRO_5008889797" evidence="3">
    <location>
        <begin position="20"/>
        <end position="368"/>
    </location>
</feature>
<dbReference type="Proteomes" id="UP000093000">
    <property type="component" value="Unassembled WGS sequence"/>
</dbReference>
<sequence>MLNTKITTCIILSLSLIHGLPRSHPTLQARGVTLTSSNILPMHSPAFLPKFPPLNLKPVQPPPTGPIQRISRLRRQDYPENWVSPDIQHPEVQAAIKSIDWEHVPKLKPQTGGDSSYDIDQDEACWWTRSQCTTPKVSYLPEDVSACPKRGDFALTYDDGPLSPQRPNDPWAEPRLYDFLALHHQRATLFYIGSNVVAFPDAAIRAYQSGHTLCAHTWSHPKMTSLTNEAIVAELYWSVRAIKEATGVTPRCWRPPYGDVDDRVRAIAHQFGFYTLLWNSDSFDWGLPSSANGFGGVYTQDQVDSYFQAWVNERNEDTDEEGRVVLEHETSNMTVLTSERWLEKLQKVFRVKTMHECEPLLPGPYWEV</sequence>
<organism evidence="5 6">
    <name type="scientific">Choanephora cucurbitarum</name>
    <dbReference type="NCBI Taxonomy" id="101091"/>
    <lineage>
        <taxon>Eukaryota</taxon>
        <taxon>Fungi</taxon>
        <taxon>Fungi incertae sedis</taxon>
        <taxon>Mucoromycota</taxon>
        <taxon>Mucoromycotina</taxon>
        <taxon>Mucoromycetes</taxon>
        <taxon>Mucorales</taxon>
        <taxon>Mucorineae</taxon>
        <taxon>Choanephoraceae</taxon>
        <taxon>Choanephoroideae</taxon>
        <taxon>Choanephora</taxon>
    </lineage>
</organism>
<keyword evidence="6" id="KW-1185">Reference proteome</keyword>
<feature type="signal peptide" evidence="3">
    <location>
        <begin position="1"/>
        <end position="19"/>
    </location>
</feature>
<dbReference type="EMBL" id="LUGH01000047">
    <property type="protein sequence ID" value="OBZ90482.1"/>
    <property type="molecule type" value="Genomic_DNA"/>
</dbReference>
<evidence type="ECO:0000256" key="1">
    <source>
        <dbReference type="ARBA" id="ARBA00022723"/>
    </source>
</evidence>
<dbReference type="GO" id="GO:0005975">
    <property type="term" value="P:carbohydrate metabolic process"/>
    <property type="evidence" value="ECO:0007669"/>
    <property type="project" value="InterPro"/>
</dbReference>
<dbReference type="SUPFAM" id="SSF88713">
    <property type="entry name" value="Glycoside hydrolase/deacetylase"/>
    <property type="match status" value="1"/>
</dbReference>
<dbReference type="GO" id="GO:0004099">
    <property type="term" value="F:chitin deacetylase activity"/>
    <property type="evidence" value="ECO:0007669"/>
    <property type="project" value="UniProtKB-ARBA"/>
</dbReference>
<feature type="domain" description="NodB homology" evidence="4">
    <location>
        <begin position="151"/>
        <end position="357"/>
    </location>
</feature>
<protein>
    <submittedName>
        <fullName evidence="5">Chitin deacetylase</fullName>
    </submittedName>
</protein>
<dbReference type="InterPro" id="IPR002509">
    <property type="entry name" value="NODB_dom"/>
</dbReference>
<evidence type="ECO:0000256" key="2">
    <source>
        <dbReference type="ARBA" id="ARBA00022801"/>
    </source>
</evidence>
<dbReference type="Gene3D" id="3.20.20.370">
    <property type="entry name" value="Glycoside hydrolase/deacetylase"/>
    <property type="match status" value="1"/>
</dbReference>
<dbReference type="PANTHER" id="PTHR10587:SF133">
    <property type="entry name" value="CHITIN DEACETYLASE 1-RELATED"/>
    <property type="match status" value="1"/>
</dbReference>